<feature type="modified residue" description="N6-(pyridoxal phosphate)lysine" evidence="4">
    <location>
        <position position="182"/>
    </location>
</feature>
<dbReference type="RefSeq" id="WP_036104833.1">
    <property type="nucleotide sequence ID" value="NZ_JAJA02000001.1"/>
</dbReference>
<dbReference type="InterPro" id="IPR012749">
    <property type="entry name" value="WecE-like"/>
</dbReference>
<evidence type="ECO:0000256" key="1">
    <source>
        <dbReference type="ARBA" id="ARBA00022898"/>
    </source>
</evidence>
<keyword evidence="7" id="KW-1185">Reference proteome</keyword>
<evidence type="ECO:0000313" key="6">
    <source>
        <dbReference type="EMBL" id="KWS06585.1"/>
    </source>
</evidence>
<feature type="active site" description="Proton acceptor" evidence="3">
    <location>
        <position position="182"/>
    </location>
</feature>
<dbReference type="InterPro" id="IPR000653">
    <property type="entry name" value="DegT/StrS_aminotransferase"/>
</dbReference>
<dbReference type="Gene3D" id="3.40.640.10">
    <property type="entry name" value="Type I PLP-dependent aspartate aminotransferase-like (Major domain)"/>
    <property type="match status" value="1"/>
</dbReference>
<gene>
    <name evidence="6" type="ORF">AZ78_4141</name>
</gene>
<dbReference type="Pfam" id="PF01041">
    <property type="entry name" value="DegT_DnrJ_EryC1"/>
    <property type="match status" value="1"/>
</dbReference>
<dbReference type="GO" id="GO:0019180">
    <property type="term" value="F:dTDP-4-amino-4,6-dideoxygalactose transaminase activity"/>
    <property type="evidence" value="ECO:0007669"/>
    <property type="project" value="TreeGrafter"/>
</dbReference>
<dbReference type="PIRSF" id="PIRSF000390">
    <property type="entry name" value="PLP_StrS"/>
    <property type="match status" value="1"/>
</dbReference>
<dbReference type="InterPro" id="IPR015424">
    <property type="entry name" value="PyrdxlP-dep_Trfase"/>
</dbReference>
<dbReference type="GO" id="GO:0000271">
    <property type="term" value="P:polysaccharide biosynthetic process"/>
    <property type="evidence" value="ECO:0007669"/>
    <property type="project" value="TreeGrafter"/>
</dbReference>
<evidence type="ECO:0000256" key="2">
    <source>
        <dbReference type="ARBA" id="ARBA00037999"/>
    </source>
</evidence>
<reference evidence="6 7" key="1">
    <citation type="journal article" date="2014" name="Genome Announc.">
        <title>Draft Genome Sequence of Lysobacter capsici AZ78, a Bacterium Antagonistic to Plant-Pathogenic Oomycetes.</title>
        <authorList>
            <person name="Puopolo G."/>
            <person name="Sonego P."/>
            <person name="Engelen K."/>
            <person name="Pertot I."/>
        </authorList>
    </citation>
    <scope>NUCLEOTIDE SEQUENCE [LARGE SCALE GENOMIC DNA]</scope>
    <source>
        <strain evidence="6 7">AZ78</strain>
    </source>
</reference>
<dbReference type="NCBIfam" id="NF008687">
    <property type="entry name" value="PRK11706.1"/>
    <property type="match status" value="1"/>
</dbReference>
<dbReference type="EMBL" id="JAJA02000001">
    <property type="protein sequence ID" value="KWS06585.1"/>
    <property type="molecule type" value="Genomic_DNA"/>
</dbReference>
<dbReference type="FunFam" id="3.40.640.10:FF:000037">
    <property type="entry name" value="dTDP-4-amino-4,6-dideoxygalactose transaminase"/>
    <property type="match status" value="1"/>
</dbReference>
<evidence type="ECO:0000256" key="4">
    <source>
        <dbReference type="PIRSR" id="PIRSR000390-2"/>
    </source>
</evidence>
<accession>A0A108UCW5</accession>
<proteinExistence type="inferred from homology"/>
<keyword evidence="1 4" id="KW-0663">Pyridoxal phosphate</keyword>
<name>A0A108UCW5_9GAMM</name>
<evidence type="ECO:0000256" key="3">
    <source>
        <dbReference type="PIRSR" id="PIRSR000390-1"/>
    </source>
</evidence>
<dbReference type="AlphaFoldDB" id="A0A108UCW5"/>
<comment type="caution">
    <text evidence="6">The sequence shown here is derived from an EMBL/GenBank/DDBJ whole genome shotgun (WGS) entry which is preliminary data.</text>
</comment>
<organism evidence="6 7">
    <name type="scientific">Lysobacter capsici AZ78</name>
    <dbReference type="NCBI Taxonomy" id="1444315"/>
    <lineage>
        <taxon>Bacteria</taxon>
        <taxon>Pseudomonadati</taxon>
        <taxon>Pseudomonadota</taxon>
        <taxon>Gammaproteobacteria</taxon>
        <taxon>Lysobacterales</taxon>
        <taxon>Lysobacteraceae</taxon>
        <taxon>Lysobacter</taxon>
    </lineage>
</organism>
<dbReference type="InterPro" id="IPR015421">
    <property type="entry name" value="PyrdxlP-dep_Trfase_major"/>
</dbReference>
<protein>
    <submittedName>
        <fullName evidence="6">Lipopolysaccharide biosynthesis protein RffA</fullName>
    </submittedName>
</protein>
<comment type="similarity">
    <text evidence="2 5">Belongs to the DegT/DnrJ/EryC1 family.</text>
</comment>
<sequence>MKVPFNRPYMTGNELSNIAEAHANGHLSGDGAFTKKCHAWLEANTHANRALLTHSCTAALEMAALLTDLKPGDEVIMPSFTFVSTANAFVLRGAVPIFVDIRADTLNLDERLIEAAITPRTKAICVVHYAGVSCDMDAIGDIARKHGLYVIEDAAQGICSTYKNQPLGTIGDLGALSFHETKNIISGEGGALLVRDPEFGERAEIIREKGTNRSRFFRGQVDKYTWVDQGSSFLPGEITAAFLSAQLDQAEAITERRLALWQRYYEWAQEYESRGLIRRPIVPSDCKHNAHMFYMLLPDLEKRTRFIQLLREHDVQAVFHYIPLHSAPHGLKTGRAHGDLIVTDRVSDTLVRMPLWVGLDSQLDRVFSVAGEALEKL</sequence>
<dbReference type="OrthoDB" id="9804264at2"/>
<dbReference type="SUPFAM" id="SSF53383">
    <property type="entry name" value="PLP-dependent transferases"/>
    <property type="match status" value="1"/>
</dbReference>
<dbReference type="Proteomes" id="UP000023435">
    <property type="component" value="Unassembled WGS sequence"/>
</dbReference>
<evidence type="ECO:0000313" key="7">
    <source>
        <dbReference type="Proteomes" id="UP000023435"/>
    </source>
</evidence>
<dbReference type="NCBIfam" id="TIGR02379">
    <property type="entry name" value="ECA_wecE"/>
    <property type="match status" value="1"/>
</dbReference>
<evidence type="ECO:0000256" key="5">
    <source>
        <dbReference type="RuleBase" id="RU004508"/>
    </source>
</evidence>
<dbReference type="PANTHER" id="PTHR30244">
    <property type="entry name" value="TRANSAMINASE"/>
    <property type="match status" value="1"/>
</dbReference>
<dbReference type="GO" id="GO:0030170">
    <property type="term" value="F:pyridoxal phosphate binding"/>
    <property type="evidence" value="ECO:0007669"/>
    <property type="project" value="TreeGrafter"/>
</dbReference>
<dbReference type="CDD" id="cd00616">
    <property type="entry name" value="AHBA_syn"/>
    <property type="match status" value="1"/>
</dbReference>
<dbReference type="PANTHER" id="PTHR30244:SF34">
    <property type="entry name" value="DTDP-4-AMINO-4,6-DIDEOXYGALACTOSE TRANSAMINASE"/>
    <property type="match status" value="1"/>
</dbReference>